<evidence type="ECO:0000313" key="2">
    <source>
        <dbReference type="Proteomes" id="UP000093276"/>
    </source>
</evidence>
<organism evidence="1 2">
    <name type="scientific">Flavobacterium anhuiense</name>
    <dbReference type="NCBI Taxonomy" id="459526"/>
    <lineage>
        <taxon>Bacteria</taxon>
        <taxon>Pseudomonadati</taxon>
        <taxon>Bacteroidota</taxon>
        <taxon>Flavobacteriia</taxon>
        <taxon>Flavobacteriales</taxon>
        <taxon>Flavobacteriaceae</taxon>
        <taxon>Flavobacterium</taxon>
    </lineage>
</organism>
<dbReference type="Proteomes" id="UP000093276">
    <property type="component" value="Chromosome"/>
</dbReference>
<evidence type="ECO:0000313" key="1">
    <source>
        <dbReference type="EMBL" id="AOC96957.1"/>
    </source>
</evidence>
<dbReference type="KEGG" id="fjg:BB050_03879"/>
<protein>
    <submittedName>
        <fullName evidence="1">Uncharacterized protein</fullName>
    </submittedName>
</protein>
<accession>A0AAC9D5L0</accession>
<dbReference type="AlphaFoldDB" id="A0AAC9D5L0"/>
<reference evidence="1 2" key="1">
    <citation type="submission" date="2016-08" db="EMBL/GenBank/DDBJ databases">
        <title>Complete genome sequence of Flavobacterium johnsoniae strain GSE09, a volatile-producing biocontrol agent isolated from cucumber (Cucumis sativus).</title>
        <authorList>
            <person name="Jeong J.-J."/>
            <person name="Oh J.Y."/>
            <person name="Jim Y.J."/>
            <person name="Sang M.K."/>
            <person name="Kim K.D."/>
        </authorList>
    </citation>
    <scope>NUCLEOTIDE SEQUENCE [LARGE SCALE GENOMIC DNA]</scope>
    <source>
        <strain evidence="1 2">GSE09</strain>
    </source>
</reference>
<gene>
    <name evidence="1" type="ORF">BB050_03879</name>
</gene>
<name>A0AAC9D5L0_9FLAO</name>
<proteinExistence type="predicted"/>
<dbReference type="EMBL" id="CP016907">
    <property type="protein sequence ID" value="AOC96957.1"/>
    <property type="molecule type" value="Genomic_DNA"/>
</dbReference>
<sequence>MFLAPHRDLRICQCCFPQRLEPGPAVFKKRPVFNNEGYFYRSLRAESSIPLISPCRSRSCPPPENPAHRALHPAGFDPEEQRGGRAHHPWQRLRVGLWIKSNNGALLLFAQCTPRGISKSSPVQSTWKCGPGKCRGLALAKAMNCSIWSLVKQTALFPCGSYLYQVLLTSIFPHWGLQAKWANRVLRRYIIWLMHLLKGSISVKNSL</sequence>